<sequence length="179" mass="20772">MCDTPTPTEISFNEEQIADIDIRQNEEKLRKRITRLKVRAYRESCHQKKIIESLKRQNRDLRSNALKQKIMLHNKRTRTDECTLPDLSPNIKVNEILQKAGVVVPDSVRKELLFGESVKKQLAKNFTSLKDHDFKQMFAKVVSGDLLKKYRVTSKLSMSKYFSTSNTQSNRNKSAGRKS</sequence>
<organism evidence="1 2">
    <name type="scientific">Psylliodes chrysocephalus</name>
    <dbReference type="NCBI Taxonomy" id="3402493"/>
    <lineage>
        <taxon>Eukaryota</taxon>
        <taxon>Metazoa</taxon>
        <taxon>Ecdysozoa</taxon>
        <taxon>Arthropoda</taxon>
        <taxon>Hexapoda</taxon>
        <taxon>Insecta</taxon>
        <taxon>Pterygota</taxon>
        <taxon>Neoptera</taxon>
        <taxon>Endopterygota</taxon>
        <taxon>Coleoptera</taxon>
        <taxon>Polyphaga</taxon>
        <taxon>Cucujiformia</taxon>
        <taxon>Chrysomeloidea</taxon>
        <taxon>Chrysomelidae</taxon>
        <taxon>Galerucinae</taxon>
        <taxon>Alticini</taxon>
        <taxon>Psylliodes</taxon>
    </lineage>
</organism>
<dbReference type="EMBL" id="OV651814">
    <property type="protein sequence ID" value="CAH1106564.1"/>
    <property type="molecule type" value="Genomic_DNA"/>
</dbReference>
<protein>
    <submittedName>
        <fullName evidence="1">Uncharacterized protein</fullName>
    </submittedName>
</protein>
<accession>A0A9P0G8X9</accession>
<keyword evidence="2" id="KW-1185">Reference proteome</keyword>
<evidence type="ECO:0000313" key="1">
    <source>
        <dbReference type="EMBL" id="CAH1106564.1"/>
    </source>
</evidence>
<dbReference type="AlphaFoldDB" id="A0A9P0G8X9"/>
<dbReference type="Proteomes" id="UP001153636">
    <property type="component" value="Chromosome 2"/>
</dbReference>
<evidence type="ECO:0000313" key="2">
    <source>
        <dbReference type="Proteomes" id="UP001153636"/>
    </source>
</evidence>
<proteinExistence type="predicted"/>
<reference evidence="1" key="1">
    <citation type="submission" date="2022-01" db="EMBL/GenBank/DDBJ databases">
        <authorList>
            <person name="King R."/>
        </authorList>
    </citation>
    <scope>NUCLEOTIDE SEQUENCE</scope>
</reference>
<dbReference type="OrthoDB" id="6765195at2759"/>
<name>A0A9P0G8X9_9CUCU</name>
<gene>
    <name evidence="1" type="ORF">PSYICH_LOCUS6571</name>
</gene>